<reference evidence="14 16" key="2">
    <citation type="journal article" date="2016" name="PLoS ONE">
        <title>Genomic Diversity of Enterotoxigenic Strains of Bacteroides fragilis.</title>
        <authorList>
            <person name="Pierce J.V."/>
            <person name="Bernstein H.D."/>
        </authorList>
    </citation>
    <scope>NUCLEOTIDE SEQUENCE [LARGE SCALE GENOMIC DNA]</scope>
    <source>
        <strain evidence="14 16">20793-3</strain>
    </source>
</reference>
<reference evidence="15 17" key="4">
    <citation type="submission" date="2019-08" db="EMBL/GenBank/DDBJ databases">
        <title>Genome sequencing of Bacteroides fragilis Sample_iSURF_9.</title>
        <authorList>
            <person name="Chandler J.E."/>
            <person name="Ruoff K.L."/>
            <person name="Price C.E."/>
            <person name="Valls R.A."/>
            <person name="O'Toole G.A."/>
        </authorList>
    </citation>
    <scope>NUCLEOTIDE SEQUENCE [LARGE SCALE GENOMIC DNA]</scope>
    <source>
        <strain evidence="15 17">CFPLTA004_1B</strain>
    </source>
</reference>
<reference evidence="14" key="1">
    <citation type="submission" date="2015-08" db="EMBL/GenBank/DDBJ databases">
        <authorList>
            <person name="Pierce J."/>
            <person name="Bernstein H."/>
        </authorList>
    </citation>
    <scope>NUCLEOTIDE SEQUENCE</scope>
    <source>
        <strain evidence="14">20793-3</strain>
    </source>
</reference>
<dbReference type="AlphaFoldDB" id="A0A149NIC0"/>
<evidence type="ECO:0000256" key="8">
    <source>
        <dbReference type="ARBA" id="ARBA00023315"/>
    </source>
</evidence>
<comment type="pathway">
    <text evidence="3">Lipid metabolism.</text>
</comment>
<evidence type="ECO:0000313" key="14">
    <source>
        <dbReference type="EMBL" id="OCR30036.1"/>
    </source>
</evidence>
<evidence type="ECO:0000259" key="11">
    <source>
        <dbReference type="SMART" id="SM00563"/>
    </source>
</evidence>
<evidence type="ECO:0000256" key="7">
    <source>
        <dbReference type="ARBA" id="ARBA00022679"/>
    </source>
</evidence>
<keyword evidence="10" id="KW-0812">Transmembrane</keyword>
<comment type="caution">
    <text evidence="14">The sequence shown here is derived from an EMBL/GenBank/DDBJ whole genome shotgun (WGS) entry which is preliminary data.</text>
</comment>
<dbReference type="Pfam" id="PF01553">
    <property type="entry name" value="Acyltransferase"/>
    <property type="match status" value="1"/>
</dbReference>
<dbReference type="Proteomes" id="UP000318041">
    <property type="component" value="Unassembled WGS sequence"/>
</dbReference>
<organism evidence="14 16">
    <name type="scientific">Bacteroides fragilis</name>
    <dbReference type="NCBI Taxonomy" id="817"/>
    <lineage>
        <taxon>Bacteria</taxon>
        <taxon>Pseudomonadati</taxon>
        <taxon>Bacteroidota</taxon>
        <taxon>Bacteroidia</taxon>
        <taxon>Bacteroidales</taxon>
        <taxon>Bacteroidaceae</taxon>
        <taxon>Bacteroides</taxon>
    </lineage>
</organism>
<feature type="domain" description="Phospholipid/glycerol acyltransferase" evidence="11">
    <location>
        <begin position="104"/>
        <end position="218"/>
    </location>
</feature>
<dbReference type="CDD" id="cd07989">
    <property type="entry name" value="LPLAT_AGPAT-like"/>
    <property type="match status" value="1"/>
</dbReference>
<dbReference type="EMBL" id="VWAQ01000001">
    <property type="protein sequence ID" value="KAA5210394.1"/>
    <property type="molecule type" value="Genomic_DNA"/>
</dbReference>
<evidence type="ECO:0000256" key="2">
    <source>
        <dbReference type="ARBA" id="ARBA00004728"/>
    </source>
</evidence>
<accession>A0A149NIC0</accession>
<feature type="transmembrane region" description="Helical" evidence="10">
    <location>
        <begin position="36"/>
        <end position="65"/>
    </location>
</feature>
<proteinExistence type="inferred from homology"/>
<evidence type="ECO:0000256" key="1">
    <source>
        <dbReference type="ARBA" id="ARBA00001141"/>
    </source>
</evidence>
<dbReference type="OMA" id="KKSLVWI"/>
<evidence type="ECO:0000256" key="4">
    <source>
        <dbReference type="ARBA" id="ARBA00008655"/>
    </source>
</evidence>
<protein>
    <recommendedName>
        <fullName evidence="6 9">1-acyl-sn-glycerol-3-phosphate acyltransferase</fullName>
        <ecNumber evidence="5 9">2.3.1.51</ecNumber>
    </recommendedName>
</protein>
<feature type="transmembrane region" description="Helical" evidence="10">
    <location>
        <begin position="77"/>
        <end position="94"/>
    </location>
</feature>
<dbReference type="Proteomes" id="UP000460666">
    <property type="component" value="Unassembled WGS sequence"/>
</dbReference>
<evidence type="ECO:0000313" key="19">
    <source>
        <dbReference type="Proteomes" id="UP000460666"/>
    </source>
</evidence>
<evidence type="ECO:0000313" key="15">
    <source>
        <dbReference type="EMBL" id="TWV73062.1"/>
    </source>
</evidence>
<evidence type="ECO:0000313" key="12">
    <source>
        <dbReference type="EMBL" id="KAA4999886.1"/>
    </source>
</evidence>
<sequence>MLLKFETKLAIIQDSNIILFIFAQAKTKIIMKILYYIYQICIALPILLVLTILTAVVTIVGSLLGGAHIWGYYPGKIWSQLICLFLLIPVKVHGREKLHERTSYIFVPNHQGSFDIFLIYGFLGRNFKWMMKKSLRKIPFVGKACESAGHIFVDRSGPKKVLETIRQAKDSLKDGVSLVVFPEGARSFTGHMGYFKKGAFQLADDLQLAVVPVTIDGSFEILPRTGKWIHRHRMILTIHDPIPPKGQGADNMKATMAEAYTAVESALPDKFKGMVKNEDQDR</sequence>
<dbReference type="GO" id="GO:0006654">
    <property type="term" value="P:phosphatidic acid biosynthetic process"/>
    <property type="evidence" value="ECO:0007669"/>
    <property type="project" value="TreeGrafter"/>
</dbReference>
<keyword evidence="9" id="KW-1208">Phospholipid metabolism</keyword>
<evidence type="ECO:0000313" key="16">
    <source>
        <dbReference type="Proteomes" id="UP000093197"/>
    </source>
</evidence>
<evidence type="ECO:0000256" key="6">
    <source>
        <dbReference type="ARBA" id="ARBA00016139"/>
    </source>
</evidence>
<dbReference type="InterPro" id="IPR004552">
    <property type="entry name" value="AGP_acyltrans"/>
</dbReference>
<dbReference type="NCBIfam" id="TIGR00530">
    <property type="entry name" value="AGP_acyltrn"/>
    <property type="match status" value="1"/>
</dbReference>
<gene>
    <name evidence="14" type="ORF">AC094_31110</name>
    <name evidence="13" type="ORF">F2Z25_01010</name>
    <name evidence="12" type="ORF">F2Z89_06550</name>
    <name evidence="15" type="ORF">FSA08_12510</name>
</gene>
<comment type="similarity">
    <text evidence="4 9">Belongs to the 1-acyl-sn-glycerol-3-phosphate acyltransferase family.</text>
</comment>
<dbReference type="EMBL" id="VWCJ01000003">
    <property type="protein sequence ID" value="KAA4999886.1"/>
    <property type="molecule type" value="Genomic_DNA"/>
</dbReference>
<dbReference type="InterPro" id="IPR002123">
    <property type="entry name" value="Plipid/glycerol_acylTrfase"/>
</dbReference>
<dbReference type="GO" id="GO:0016020">
    <property type="term" value="C:membrane"/>
    <property type="evidence" value="ECO:0007669"/>
    <property type="project" value="InterPro"/>
</dbReference>
<evidence type="ECO:0000256" key="10">
    <source>
        <dbReference type="SAM" id="Phobius"/>
    </source>
</evidence>
<dbReference type="EMBL" id="LIDT01000031">
    <property type="protein sequence ID" value="OCR30036.1"/>
    <property type="molecule type" value="Genomic_DNA"/>
</dbReference>
<dbReference type="EMBL" id="VOHY01000009">
    <property type="protein sequence ID" value="TWV73062.1"/>
    <property type="molecule type" value="Genomic_DNA"/>
</dbReference>
<keyword evidence="10" id="KW-1133">Transmembrane helix</keyword>
<dbReference type="EC" id="2.3.1.51" evidence="5 9"/>
<dbReference type="PANTHER" id="PTHR10434:SF66">
    <property type="entry name" value="PHOSPHOLIPID_GLYCEROL ACYLTRANSFERASE DOMAIN-CONTAINING PROTEIN"/>
    <property type="match status" value="1"/>
</dbReference>
<dbReference type="Proteomes" id="UP000093197">
    <property type="component" value="Unassembled WGS sequence"/>
</dbReference>
<comment type="domain">
    <text evidence="9">The HXXXXD motif is essential for acyltransferase activity and may constitute the binding site for the phosphate moiety of the glycerol-3-phosphate.</text>
</comment>
<keyword evidence="10" id="KW-0472">Membrane</keyword>
<accession>D1JT52</accession>
<keyword evidence="7 9" id="KW-0808">Transferase</keyword>
<comment type="catalytic activity">
    <reaction evidence="1 9">
        <text>a 1-acyl-sn-glycero-3-phosphate + an acyl-CoA = a 1,2-diacyl-sn-glycero-3-phosphate + CoA</text>
        <dbReference type="Rhea" id="RHEA:19709"/>
        <dbReference type="ChEBI" id="CHEBI:57287"/>
        <dbReference type="ChEBI" id="CHEBI:57970"/>
        <dbReference type="ChEBI" id="CHEBI:58342"/>
        <dbReference type="ChEBI" id="CHEBI:58608"/>
        <dbReference type="EC" id="2.3.1.51"/>
    </reaction>
</comment>
<evidence type="ECO:0000256" key="5">
    <source>
        <dbReference type="ARBA" id="ARBA00013211"/>
    </source>
</evidence>
<evidence type="ECO:0000256" key="9">
    <source>
        <dbReference type="RuleBase" id="RU361267"/>
    </source>
</evidence>
<keyword evidence="9" id="KW-0594">Phospholipid biosynthesis</keyword>
<comment type="pathway">
    <text evidence="2">Phospholipid metabolism; CDP-diacylglycerol biosynthesis; CDP-diacylglycerol from sn-glycerol 3-phosphate: step 2/3.</text>
</comment>
<keyword evidence="8 9" id="KW-0012">Acyltransferase</keyword>
<keyword evidence="9" id="KW-0444">Lipid biosynthesis</keyword>
<evidence type="ECO:0000313" key="17">
    <source>
        <dbReference type="Proteomes" id="UP000318041"/>
    </source>
</evidence>
<name>A0A149NIC0_BACFG</name>
<keyword evidence="9" id="KW-0443">Lipid metabolism</keyword>
<dbReference type="Proteomes" id="UP000429838">
    <property type="component" value="Unassembled WGS sequence"/>
</dbReference>
<dbReference type="SUPFAM" id="SSF69593">
    <property type="entry name" value="Glycerol-3-phosphate (1)-acyltransferase"/>
    <property type="match status" value="1"/>
</dbReference>
<reference evidence="18 19" key="3">
    <citation type="journal article" date="2019" name="Nat. Med.">
        <title>A library of human gut bacterial isolates paired with longitudinal multiomics data enables mechanistic microbiome research.</title>
        <authorList>
            <person name="Poyet M."/>
            <person name="Groussin M."/>
            <person name="Gibbons S.M."/>
            <person name="Avila-Pacheco J."/>
            <person name="Jiang X."/>
            <person name="Kearney S.M."/>
            <person name="Perrotta A.R."/>
            <person name="Berdy B."/>
            <person name="Zhao S."/>
            <person name="Lieberman T.D."/>
            <person name="Swanson P.K."/>
            <person name="Smith M."/>
            <person name="Roesemann S."/>
            <person name="Alexander J.E."/>
            <person name="Rich S.A."/>
            <person name="Livny J."/>
            <person name="Vlamakis H."/>
            <person name="Clish C."/>
            <person name="Bullock K."/>
            <person name="Deik A."/>
            <person name="Scott J."/>
            <person name="Pierce K.A."/>
            <person name="Xavier R.J."/>
            <person name="Alm E.J."/>
        </authorList>
    </citation>
    <scope>NUCLEOTIDE SEQUENCE [LARGE SCALE GENOMIC DNA]</scope>
    <source>
        <strain evidence="13 18">BIOML-A1</strain>
        <strain evidence="12 19">BIOML-A46</strain>
    </source>
</reference>
<evidence type="ECO:0000313" key="18">
    <source>
        <dbReference type="Proteomes" id="UP000429838"/>
    </source>
</evidence>
<dbReference type="SMART" id="SM00563">
    <property type="entry name" value="PlsC"/>
    <property type="match status" value="1"/>
</dbReference>
<dbReference type="PANTHER" id="PTHR10434">
    <property type="entry name" value="1-ACYL-SN-GLYCEROL-3-PHOSPHATE ACYLTRANSFERASE"/>
    <property type="match status" value="1"/>
</dbReference>
<evidence type="ECO:0000313" key="13">
    <source>
        <dbReference type="EMBL" id="KAA5210394.1"/>
    </source>
</evidence>
<dbReference type="GO" id="GO:0003841">
    <property type="term" value="F:1-acylglycerol-3-phosphate O-acyltransferase activity"/>
    <property type="evidence" value="ECO:0007669"/>
    <property type="project" value="UniProtKB-UniRule"/>
</dbReference>
<evidence type="ECO:0000256" key="3">
    <source>
        <dbReference type="ARBA" id="ARBA00005189"/>
    </source>
</evidence>